<gene>
    <name evidence="2" type="ORF">I4J89_44350</name>
</gene>
<dbReference type="EMBL" id="JADQTO010000039">
    <property type="protein sequence ID" value="MBG0568476.1"/>
    <property type="molecule type" value="Genomic_DNA"/>
</dbReference>
<feature type="transmembrane region" description="Helical" evidence="1">
    <location>
        <begin position="73"/>
        <end position="93"/>
    </location>
</feature>
<feature type="transmembrane region" description="Helical" evidence="1">
    <location>
        <begin position="6"/>
        <end position="27"/>
    </location>
</feature>
<keyword evidence="3" id="KW-1185">Reference proteome</keyword>
<protein>
    <submittedName>
        <fullName evidence="2">Uncharacterized protein</fullName>
    </submittedName>
</protein>
<keyword evidence="1" id="KW-1133">Transmembrane helix</keyword>
<dbReference type="RefSeq" id="WP_196420249.1">
    <property type="nucleotide sequence ID" value="NZ_JADQTO010000039.1"/>
</dbReference>
<comment type="caution">
    <text evidence="2">The sequence shown here is derived from an EMBL/GenBank/DDBJ whole genome shotgun (WGS) entry which is preliminary data.</text>
</comment>
<name>A0A931CJZ8_9ACTN</name>
<evidence type="ECO:0000313" key="3">
    <source>
        <dbReference type="Proteomes" id="UP000598146"/>
    </source>
</evidence>
<accession>A0A931CJZ8</accession>
<evidence type="ECO:0000313" key="2">
    <source>
        <dbReference type="EMBL" id="MBG0568476.1"/>
    </source>
</evidence>
<dbReference type="Proteomes" id="UP000598146">
    <property type="component" value="Unassembled WGS sequence"/>
</dbReference>
<keyword evidence="1" id="KW-0472">Membrane</keyword>
<keyword evidence="1" id="KW-0812">Transmembrane</keyword>
<reference evidence="2" key="1">
    <citation type="submission" date="2020-11" db="EMBL/GenBank/DDBJ databases">
        <title>Isolation and identification of active actinomycetes.</title>
        <authorList>
            <person name="Sun X."/>
        </authorList>
    </citation>
    <scope>NUCLEOTIDE SEQUENCE</scope>
    <source>
        <strain evidence="2">NEAU-A11</strain>
    </source>
</reference>
<evidence type="ECO:0000256" key="1">
    <source>
        <dbReference type="SAM" id="Phobius"/>
    </source>
</evidence>
<organism evidence="2 3">
    <name type="scientific">Actinoplanes aureus</name>
    <dbReference type="NCBI Taxonomy" id="2792083"/>
    <lineage>
        <taxon>Bacteria</taxon>
        <taxon>Bacillati</taxon>
        <taxon>Actinomycetota</taxon>
        <taxon>Actinomycetes</taxon>
        <taxon>Micromonosporales</taxon>
        <taxon>Micromonosporaceae</taxon>
        <taxon>Actinoplanes</taxon>
    </lineage>
</organism>
<sequence length="102" mass="11358">MRKTLGWWLVVTHAVVALVAVILFVVVRREFTAVADGPEDGVLMLPVLIPLLFLSLPWSLPALTDPAVDFSEGWLVMATVVNVAIHGLIFWGWQRVRRLRAG</sequence>
<proteinExistence type="predicted"/>
<feature type="transmembrane region" description="Helical" evidence="1">
    <location>
        <begin position="42"/>
        <end position="61"/>
    </location>
</feature>
<dbReference type="AlphaFoldDB" id="A0A931CJZ8"/>